<dbReference type="Gene3D" id="1.25.40.180">
    <property type="match status" value="2"/>
</dbReference>
<feature type="region of interest" description="Disordered" evidence="1">
    <location>
        <begin position="259"/>
        <end position="278"/>
    </location>
</feature>
<sequence>MGAPETQQALDASAIEDALKLCKREISNKNDAITELLLDCVVELSPKMPIYALLIGLINVEEPHWCGDLIDTAASMLASSLSSPQPADHDRARLLLRLLCCLSAANVLQSSGCMALLEAMVASSNAAMTSDAPHRHLWQPWSDWMVYCVVAALPWAGSELSAACPSEMARLSEAIDAYLEKRPVSFSQELKPFRAEIKEGDIAMRNDSGGASYLSGLWAAVKECATVGWHVESIPQLLNEEQTGSQYSSRLAMGQTHAVPHVPVPESPSGLPSADPAEPHPLQVAAAVQQAYPPHGGIRLLEPQHTDGGRPAIDRFVAEDYIIDTLAAFDADRTQCVKRLVSSLMLPYNYTNLLSEVLFGQMLALPRPRLPSMAYCTVIVDLCRVMCPCIEVNRAWSLASPVVTCPEVETDRARQPYR</sequence>
<dbReference type="Proteomes" id="UP000815325">
    <property type="component" value="Unassembled WGS sequence"/>
</dbReference>
<evidence type="ECO:0000313" key="3">
    <source>
        <dbReference type="EMBL" id="KAF5829207.1"/>
    </source>
</evidence>
<dbReference type="InterPro" id="IPR016024">
    <property type="entry name" value="ARM-type_fold"/>
</dbReference>
<evidence type="ECO:0000313" key="4">
    <source>
        <dbReference type="Proteomes" id="UP000815325"/>
    </source>
</evidence>
<reference evidence="3" key="1">
    <citation type="submission" date="2017-08" db="EMBL/GenBank/DDBJ databases">
        <authorList>
            <person name="Polle J.E."/>
            <person name="Barry K."/>
            <person name="Cushman J."/>
            <person name="Schmutz J."/>
            <person name="Tran D."/>
            <person name="Hathwaick L.T."/>
            <person name="Yim W.C."/>
            <person name="Jenkins J."/>
            <person name="Mckie-Krisberg Z.M."/>
            <person name="Prochnik S."/>
            <person name="Lindquist E."/>
            <person name="Dockter R.B."/>
            <person name="Adam C."/>
            <person name="Molina H."/>
            <person name="Bunkerborg J."/>
            <person name="Jin E."/>
            <person name="Buchheim M."/>
            <person name="Magnuson J."/>
        </authorList>
    </citation>
    <scope>NUCLEOTIDE SEQUENCE</scope>
    <source>
        <strain evidence="3">CCAP 19/18</strain>
    </source>
</reference>
<dbReference type="InterPro" id="IPR027159">
    <property type="entry name" value="CBP80"/>
</dbReference>
<organism evidence="3 4">
    <name type="scientific">Dunaliella salina</name>
    <name type="common">Green alga</name>
    <name type="synonym">Protococcus salinus</name>
    <dbReference type="NCBI Taxonomy" id="3046"/>
    <lineage>
        <taxon>Eukaryota</taxon>
        <taxon>Viridiplantae</taxon>
        <taxon>Chlorophyta</taxon>
        <taxon>core chlorophytes</taxon>
        <taxon>Chlorophyceae</taxon>
        <taxon>CS clade</taxon>
        <taxon>Chlamydomonadales</taxon>
        <taxon>Dunaliellaceae</taxon>
        <taxon>Dunaliella</taxon>
    </lineage>
</organism>
<evidence type="ECO:0000256" key="1">
    <source>
        <dbReference type="SAM" id="MobiDB-lite"/>
    </source>
</evidence>
<dbReference type="InterPro" id="IPR003890">
    <property type="entry name" value="MIF4G-like_typ-3"/>
</dbReference>
<comment type="caution">
    <text evidence="3">The sequence shown here is derived from an EMBL/GenBank/DDBJ whole genome shotgun (WGS) entry which is preliminary data.</text>
</comment>
<dbReference type="SUPFAM" id="SSF48371">
    <property type="entry name" value="ARM repeat"/>
    <property type="match status" value="2"/>
</dbReference>
<dbReference type="Pfam" id="PF02854">
    <property type="entry name" value="MIF4G"/>
    <property type="match status" value="1"/>
</dbReference>
<name>A0ABQ7G3M3_DUNSA</name>
<dbReference type="EMBL" id="MU070191">
    <property type="protein sequence ID" value="KAF5829207.1"/>
    <property type="molecule type" value="Genomic_DNA"/>
</dbReference>
<evidence type="ECO:0000259" key="2">
    <source>
        <dbReference type="Pfam" id="PF02854"/>
    </source>
</evidence>
<accession>A0ABQ7G3M3</accession>
<dbReference type="PANTHER" id="PTHR12412:SF2">
    <property type="entry name" value="NUCLEAR CAP-BINDING PROTEIN SUBUNIT 1"/>
    <property type="match status" value="1"/>
</dbReference>
<dbReference type="PANTHER" id="PTHR12412">
    <property type="entry name" value="CAP BINDING PROTEIN"/>
    <property type="match status" value="1"/>
</dbReference>
<protein>
    <submittedName>
        <fullName evidence="3">Armadillo-type protein</fullName>
    </submittedName>
</protein>
<gene>
    <name evidence="3" type="ORF">DUNSADRAFT_16411</name>
</gene>
<keyword evidence="4" id="KW-1185">Reference proteome</keyword>
<proteinExistence type="predicted"/>
<feature type="domain" description="MIF4G" evidence="2">
    <location>
        <begin position="14"/>
        <end position="183"/>
    </location>
</feature>